<proteinExistence type="predicted"/>
<dbReference type="Proteomes" id="UP000318294">
    <property type="component" value="Unassembled WGS sequence"/>
</dbReference>
<keyword evidence="3" id="KW-1185">Reference proteome</keyword>
<dbReference type="SMART" id="SM00493">
    <property type="entry name" value="TOPRIM"/>
    <property type="match status" value="1"/>
</dbReference>
<evidence type="ECO:0000259" key="1">
    <source>
        <dbReference type="PROSITE" id="PS50880"/>
    </source>
</evidence>
<dbReference type="SUPFAM" id="SSF56731">
    <property type="entry name" value="DNA primase core"/>
    <property type="match status" value="1"/>
</dbReference>
<dbReference type="PROSITE" id="PS50880">
    <property type="entry name" value="TOPRIM"/>
    <property type="match status" value="1"/>
</dbReference>
<dbReference type="EC" id="2.7.7.-" evidence="2"/>
<reference evidence="2 3" key="1">
    <citation type="submission" date="2019-07" db="EMBL/GenBank/DDBJ databases">
        <title>Tepidimonas charontis SPSP-6 draft genome.</title>
        <authorList>
            <person name="Da Costa M.S."/>
            <person name="Froufe H.J.C."/>
            <person name="Egas C."/>
            <person name="Albuquerque L."/>
        </authorList>
    </citation>
    <scope>NUCLEOTIDE SEQUENCE [LARGE SCALE GENOMIC DNA]</scope>
    <source>
        <strain evidence="2 3">SPSP-6</strain>
    </source>
</reference>
<keyword evidence="2" id="KW-0548">Nucleotidyltransferase</keyword>
<dbReference type="InterPro" id="IPR006171">
    <property type="entry name" value="TOPRIM_dom"/>
</dbReference>
<name>A0A554XH80_9BURK</name>
<accession>A0A554XH80</accession>
<dbReference type="Gene3D" id="3.40.1360.10">
    <property type="match status" value="1"/>
</dbReference>
<protein>
    <submittedName>
        <fullName evidence="2">DNA primase TraC</fullName>
        <ecNumber evidence="2">2.7.7.-</ecNumber>
    </submittedName>
</protein>
<gene>
    <name evidence="2" type="primary">traC_3</name>
    <name evidence="2" type="ORF">Tchar_00928</name>
</gene>
<comment type="caution">
    <text evidence="2">The sequence shown here is derived from an EMBL/GenBank/DDBJ whole genome shotgun (WGS) entry which is preliminary data.</text>
</comment>
<sequence length="369" mass="40453">MPQQRLSQHELFSAAAESLARHGWELKRISQGIGYFSNANGRSPAGRLHVTEDAAIFWSHRGDADLGEPWVGTFKDGMLKFYAPERAFRQQRDVACPMVTASLLSETRVEHDFERIESIWSKLALKPAPAEHRHFVKGAPSPERALKNEGFGVCASGPYAGAVAVPMFQWEDGRARIGGIQMLLPAENQEFGTDKTMIRGSKLEKAFAIVPLIAADDVPNWFAQARDSKARVVLCEGVMTALAVHQSGAGLAVACFSSNNLVSVAKLLREQLPDNPIVIAADNDIALTRDGKLKSQAVLKACEAAREANAHVAFMGRSRPVGADARDIFTSEGPEAVRRWMDAAAAPEAVRERFEKLIEKRRTELGVER</sequence>
<organism evidence="2 3">
    <name type="scientific">Tepidimonas charontis</name>
    <dbReference type="NCBI Taxonomy" id="2267262"/>
    <lineage>
        <taxon>Bacteria</taxon>
        <taxon>Pseudomonadati</taxon>
        <taxon>Pseudomonadota</taxon>
        <taxon>Betaproteobacteria</taxon>
        <taxon>Burkholderiales</taxon>
        <taxon>Tepidimonas</taxon>
    </lineage>
</organism>
<keyword evidence="2" id="KW-0808">Transferase</keyword>
<feature type="domain" description="Toprim" evidence="1">
    <location>
        <begin position="230"/>
        <end position="320"/>
    </location>
</feature>
<dbReference type="InterPro" id="IPR034154">
    <property type="entry name" value="TOPRIM_DnaG/twinkle"/>
</dbReference>
<dbReference type="AlphaFoldDB" id="A0A554XH80"/>
<dbReference type="CDD" id="cd01029">
    <property type="entry name" value="TOPRIM_primases"/>
    <property type="match status" value="1"/>
</dbReference>
<evidence type="ECO:0000313" key="2">
    <source>
        <dbReference type="EMBL" id="TSE35139.1"/>
    </source>
</evidence>
<dbReference type="Pfam" id="PF13362">
    <property type="entry name" value="Toprim_3"/>
    <property type="match status" value="1"/>
</dbReference>
<evidence type="ECO:0000313" key="3">
    <source>
        <dbReference type="Proteomes" id="UP000318294"/>
    </source>
</evidence>
<dbReference type="EMBL" id="VJON01000010">
    <property type="protein sequence ID" value="TSE35139.1"/>
    <property type="molecule type" value="Genomic_DNA"/>
</dbReference>
<dbReference type="GO" id="GO:0016779">
    <property type="term" value="F:nucleotidyltransferase activity"/>
    <property type="evidence" value="ECO:0007669"/>
    <property type="project" value="UniProtKB-KW"/>
</dbReference>